<reference evidence="2 3" key="1">
    <citation type="submission" date="2016-10" db="EMBL/GenBank/DDBJ databases">
        <authorList>
            <person name="Varghese N."/>
            <person name="Submissions S."/>
        </authorList>
    </citation>
    <scope>NUCLEOTIDE SEQUENCE [LARGE SCALE GENOMIC DNA]</scope>
    <source>
        <strain evidence="2 3">FF3</strain>
    </source>
</reference>
<name>A0A975ZQQ2_9RHOB</name>
<evidence type="ECO:0000256" key="1">
    <source>
        <dbReference type="SAM" id="MobiDB-lite"/>
    </source>
</evidence>
<proteinExistence type="predicted"/>
<dbReference type="EMBL" id="FNYY01000026">
    <property type="protein sequence ID" value="SEK08250.1"/>
    <property type="molecule type" value="Genomic_DNA"/>
</dbReference>
<gene>
    <name evidence="2" type="ORF">SAMN04487940_12626</name>
</gene>
<feature type="region of interest" description="Disordered" evidence="1">
    <location>
        <begin position="21"/>
        <end position="52"/>
    </location>
</feature>
<evidence type="ECO:0000313" key="3">
    <source>
        <dbReference type="Proteomes" id="UP000182932"/>
    </source>
</evidence>
<protein>
    <submittedName>
        <fullName evidence="2">Uncharacterized protein</fullName>
    </submittedName>
</protein>
<dbReference type="Proteomes" id="UP000182932">
    <property type="component" value="Unassembled WGS sequence"/>
</dbReference>
<accession>A0A975ZQQ2</accession>
<comment type="caution">
    <text evidence="2">The sequence shown here is derived from an EMBL/GenBank/DDBJ whole genome shotgun (WGS) entry which is preliminary data.</text>
</comment>
<dbReference type="AlphaFoldDB" id="A0A975ZQQ2"/>
<organism evidence="2 3">
    <name type="scientific">Marinovum algicola</name>
    <dbReference type="NCBI Taxonomy" id="42444"/>
    <lineage>
        <taxon>Bacteria</taxon>
        <taxon>Pseudomonadati</taxon>
        <taxon>Pseudomonadota</taxon>
        <taxon>Alphaproteobacteria</taxon>
        <taxon>Rhodobacterales</taxon>
        <taxon>Roseobacteraceae</taxon>
        <taxon>Marinovum</taxon>
    </lineage>
</organism>
<keyword evidence="3" id="KW-1185">Reference proteome</keyword>
<sequence>MRSELTPTQMAEHLAKRKELWAARNNANTVREKPGRPKGFAGETSDATGVSARHVQKAVARASGVTEEARDAIRGTDMDKGTVLDELRRVAPERQLDVSEMRQFAR</sequence>
<evidence type="ECO:0000313" key="2">
    <source>
        <dbReference type="EMBL" id="SEK08250.1"/>
    </source>
</evidence>